<comment type="catalytic activity">
    <reaction evidence="10">
        <text>ATP + H2O = ADP + phosphate + H(+)</text>
        <dbReference type="Rhea" id="RHEA:13065"/>
        <dbReference type="ChEBI" id="CHEBI:15377"/>
        <dbReference type="ChEBI" id="CHEBI:15378"/>
        <dbReference type="ChEBI" id="CHEBI:30616"/>
        <dbReference type="ChEBI" id="CHEBI:43474"/>
        <dbReference type="ChEBI" id="CHEBI:456216"/>
        <dbReference type="EC" id="5.6.2.4"/>
    </reaction>
</comment>
<evidence type="ECO:0000256" key="1">
    <source>
        <dbReference type="ARBA" id="ARBA00009922"/>
    </source>
</evidence>
<evidence type="ECO:0000256" key="5">
    <source>
        <dbReference type="ARBA" id="ARBA00022840"/>
    </source>
</evidence>
<dbReference type="InterPro" id="IPR027417">
    <property type="entry name" value="P-loop_NTPase"/>
</dbReference>
<dbReference type="Proteomes" id="UP000464754">
    <property type="component" value="Chromosome"/>
</dbReference>
<dbReference type="RefSeq" id="WP_163051437.1">
    <property type="nucleotide sequence ID" value="NZ_AP019695.1"/>
</dbReference>
<keyword evidence="7" id="KW-0413">Isomerase</keyword>
<name>A0A6N4TF79_9FIRM</name>
<evidence type="ECO:0000313" key="13">
    <source>
        <dbReference type="EMBL" id="BBK21620.1"/>
    </source>
</evidence>
<evidence type="ECO:0000256" key="2">
    <source>
        <dbReference type="ARBA" id="ARBA00022741"/>
    </source>
</evidence>
<evidence type="ECO:0000259" key="12">
    <source>
        <dbReference type="PROSITE" id="PS51198"/>
    </source>
</evidence>
<protein>
    <recommendedName>
        <fullName evidence="9">DNA 3'-5' helicase</fullName>
        <ecNumber evidence="9">5.6.2.4</ecNumber>
    </recommendedName>
</protein>
<feature type="binding site" evidence="11">
    <location>
        <begin position="26"/>
        <end position="33"/>
    </location>
    <ligand>
        <name>ATP</name>
        <dbReference type="ChEBI" id="CHEBI:30616"/>
    </ligand>
</feature>
<evidence type="ECO:0000256" key="11">
    <source>
        <dbReference type="PROSITE-ProRule" id="PRU00560"/>
    </source>
</evidence>
<dbReference type="PROSITE" id="PS51198">
    <property type="entry name" value="UVRD_HELICASE_ATP_BIND"/>
    <property type="match status" value="1"/>
</dbReference>
<evidence type="ECO:0000256" key="3">
    <source>
        <dbReference type="ARBA" id="ARBA00022801"/>
    </source>
</evidence>
<dbReference type="GO" id="GO:0016787">
    <property type="term" value="F:hydrolase activity"/>
    <property type="evidence" value="ECO:0007669"/>
    <property type="project" value="UniProtKB-UniRule"/>
</dbReference>
<dbReference type="GO" id="GO:0000725">
    <property type="term" value="P:recombinational repair"/>
    <property type="evidence" value="ECO:0007669"/>
    <property type="project" value="TreeGrafter"/>
</dbReference>
<dbReference type="GO" id="GO:0003677">
    <property type="term" value="F:DNA binding"/>
    <property type="evidence" value="ECO:0007669"/>
    <property type="project" value="UniProtKB-KW"/>
</dbReference>
<reference evidence="14" key="1">
    <citation type="submission" date="2019-05" db="EMBL/GenBank/DDBJ databases">
        <title>Complete genome sequencing of Absiella argi strain JCM 30884.</title>
        <authorList>
            <person name="Sakamoto M."/>
            <person name="Murakami T."/>
            <person name="Mori H."/>
        </authorList>
    </citation>
    <scope>NUCLEOTIDE SEQUENCE [LARGE SCALE GENOMIC DNA]</scope>
    <source>
        <strain evidence="14">JCM 30884</strain>
    </source>
</reference>
<dbReference type="InterPro" id="IPR000212">
    <property type="entry name" value="DNA_helicase_UvrD/REP"/>
</dbReference>
<evidence type="ECO:0000256" key="8">
    <source>
        <dbReference type="ARBA" id="ARBA00034617"/>
    </source>
</evidence>
<keyword evidence="2 11" id="KW-0547">Nucleotide-binding</keyword>
<feature type="domain" description="UvrD-like helicase ATP-binding" evidence="12">
    <location>
        <begin position="5"/>
        <end position="279"/>
    </location>
</feature>
<dbReference type="Gene3D" id="3.40.50.300">
    <property type="entry name" value="P-loop containing nucleotide triphosphate hydrolases"/>
    <property type="match status" value="2"/>
</dbReference>
<dbReference type="GO" id="GO:0043138">
    <property type="term" value="F:3'-5' DNA helicase activity"/>
    <property type="evidence" value="ECO:0007669"/>
    <property type="project" value="UniProtKB-EC"/>
</dbReference>
<sequence length="658" mass="76772">MSTLQSENFTFSQIIKSKAQVCAIEGLSGCAKTEVYLQRIHALYEEGIPYSQMLNIAGSRYKIKSNTIRFKQKWSEEEKYPSFITLYSFCYQLIKKYNAQHDIETWKAYKDLGSIVMRLVKKHFNLDLSFEECECIMSKIALSKTSMMSEKEIQAIRIPNIDVDFAYLFKQYEKEKERLKIYDFEDLLVHAFQLLSTTSLASLCSNIQYIHVDDAQELPFLAHLILHRLVNNEKQLHLFYDEHQQLSLRHAADLQPLQALESTYASVERFELKTNYRNAPAILSLAESFYFHKDMEETQEIEKDVCFYKGFQTETELYAYAEEKAKASQGKCLFLARNKEMLLPLMDLFVKNEINFQCPSIKYFFKYSFITDMMHFFDLLTDPRNLLAFEAISSKLNIKCSEKTYQSIAEQLSQNDDFDVYQAIMNANVKAEIKNGIRKYIENFRMIQNASSLAMFQFVLQKLEYRRFLIQENISLSHPAMVAFQALCERYTDPKDVTTCLRTLASATYPDTARIILDSIDTCEIEECSEVYVMDMQQSLFPLTEEDTERKRLYLAMMKAQDHLEFLFAKRVGNTRLRPSSFLLELFKKPEKENVAPQNVERQAPALPRRGRKIMHESLGEGTILKLDNHLATIRFANHNERTLNLTFCLNNGLAKLL</sequence>
<keyword evidence="3 11" id="KW-0378">Hydrolase</keyword>
<keyword evidence="4 11" id="KW-0347">Helicase</keyword>
<evidence type="ECO:0000256" key="4">
    <source>
        <dbReference type="ARBA" id="ARBA00022806"/>
    </source>
</evidence>
<dbReference type="InterPro" id="IPR014017">
    <property type="entry name" value="DNA_helicase_UvrD-like_C"/>
</dbReference>
<comment type="similarity">
    <text evidence="1">Belongs to the helicase family. UvrD subfamily.</text>
</comment>
<evidence type="ECO:0000256" key="9">
    <source>
        <dbReference type="ARBA" id="ARBA00034808"/>
    </source>
</evidence>
<accession>A0A6N4TF79</accession>
<keyword evidence="6" id="KW-0238">DNA-binding</keyword>
<dbReference type="GO" id="GO:0005524">
    <property type="term" value="F:ATP binding"/>
    <property type="evidence" value="ECO:0007669"/>
    <property type="project" value="UniProtKB-UniRule"/>
</dbReference>
<dbReference type="SUPFAM" id="SSF52540">
    <property type="entry name" value="P-loop containing nucleoside triphosphate hydrolases"/>
    <property type="match status" value="1"/>
</dbReference>
<dbReference type="Gene3D" id="1.10.486.10">
    <property type="entry name" value="PCRA, domain 4"/>
    <property type="match status" value="1"/>
</dbReference>
<dbReference type="InterPro" id="IPR014016">
    <property type="entry name" value="UvrD-like_ATP-bd"/>
</dbReference>
<organism evidence="13 14">
    <name type="scientific">Amedibacterium intestinale</name>
    <dbReference type="NCBI Taxonomy" id="2583452"/>
    <lineage>
        <taxon>Bacteria</taxon>
        <taxon>Bacillati</taxon>
        <taxon>Bacillota</taxon>
        <taxon>Erysipelotrichia</taxon>
        <taxon>Erysipelotrichales</taxon>
        <taxon>Erysipelotrichaceae</taxon>
        <taxon>Amedibacterium</taxon>
    </lineage>
</organism>
<dbReference type="PANTHER" id="PTHR11070">
    <property type="entry name" value="UVRD / RECB / PCRA DNA HELICASE FAMILY MEMBER"/>
    <property type="match status" value="1"/>
</dbReference>
<proteinExistence type="inferred from homology"/>
<comment type="catalytic activity">
    <reaction evidence="8">
        <text>Couples ATP hydrolysis with the unwinding of duplex DNA by translocating in the 3'-5' direction.</text>
        <dbReference type="EC" id="5.6.2.4"/>
    </reaction>
</comment>
<dbReference type="PANTHER" id="PTHR11070:SF2">
    <property type="entry name" value="ATP-DEPENDENT DNA HELICASE SRS2"/>
    <property type="match status" value="1"/>
</dbReference>
<dbReference type="KEGG" id="aarg:Aargi30884_05230"/>
<evidence type="ECO:0000256" key="10">
    <source>
        <dbReference type="ARBA" id="ARBA00048988"/>
    </source>
</evidence>
<dbReference type="Gene3D" id="1.10.10.160">
    <property type="match status" value="1"/>
</dbReference>
<keyword evidence="5 11" id="KW-0067">ATP-binding</keyword>
<gene>
    <name evidence="13" type="primary">pcrA_1</name>
    <name evidence="13" type="ORF">Aargi30884_05230</name>
</gene>
<keyword evidence="14" id="KW-1185">Reference proteome</keyword>
<dbReference type="Pfam" id="PF00580">
    <property type="entry name" value="UvrD-helicase"/>
    <property type="match status" value="1"/>
</dbReference>
<evidence type="ECO:0000256" key="6">
    <source>
        <dbReference type="ARBA" id="ARBA00023125"/>
    </source>
</evidence>
<dbReference type="EMBL" id="AP019695">
    <property type="protein sequence ID" value="BBK21620.1"/>
    <property type="molecule type" value="Genomic_DNA"/>
</dbReference>
<dbReference type="EC" id="5.6.2.4" evidence="9"/>
<dbReference type="AlphaFoldDB" id="A0A6N4TF79"/>
<evidence type="ECO:0000313" key="14">
    <source>
        <dbReference type="Proteomes" id="UP000464754"/>
    </source>
</evidence>
<dbReference type="InterPro" id="IPR013986">
    <property type="entry name" value="DExx_box_DNA_helicase_dom_sf"/>
</dbReference>
<dbReference type="Pfam" id="PF13361">
    <property type="entry name" value="UvrD_C"/>
    <property type="match status" value="1"/>
</dbReference>
<evidence type="ECO:0000256" key="7">
    <source>
        <dbReference type="ARBA" id="ARBA00023235"/>
    </source>
</evidence>